<evidence type="ECO:0000256" key="1">
    <source>
        <dbReference type="SAM" id="SignalP"/>
    </source>
</evidence>
<dbReference type="EMBL" id="JAATJH010000001">
    <property type="protein sequence ID" value="NJC24808.1"/>
    <property type="molecule type" value="Genomic_DNA"/>
</dbReference>
<keyword evidence="1" id="KW-0732">Signal</keyword>
<dbReference type="Proteomes" id="UP000770785">
    <property type="component" value="Unassembled WGS sequence"/>
</dbReference>
<gene>
    <name evidence="2" type="ORF">GGR27_000289</name>
</gene>
<proteinExistence type="predicted"/>
<feature type="chain" id="PRO_5046835963" evidence="1">
    <location>
        <begin position="19"/>
        <end position="78"/>
    </location>
</feature>
<evidence type="ECO:0000313" key="2">
    <source>
        <dbReference type="EMBL" id="NJC24808.1"/>
    </source>
</evidence>
<name>A0ABX0X716_9BACT</name>
<protein>
    <submittedName>
        <fullName evidence="2">Uncharacterized protein</fullName>
    </submittedName>
</protein>
<feature type="signal peptide" evidence="1">
    <location>
        <begin position="1"/>
        <end position="18"/>
    </location>
</feature>
<organism evidence="2 3">
    <name type="scientific">Neolewinella antarctica</name>
    <dbReference type="NCBI Taxonomy" id="442734"/>
    <lineage>
        <taxon>Bacteria</taxon>
        <taxon>Pseudomonadati</taxon>
        <taxon>Bacteroidota</taxon>
        <taxon>Saprospiria</taxon>
        <taxon>Saprospirales</taxon>
        <taxon>Lewinellaceae</taxon>
        <taxon>Neolewinella</taxon>
    </lineage>
</organism>
<comment type="caution">
    <text evidence="2">The sequence shown here is derived from an EMBL/GenBank/DDBJ whole genome shotgun (WGS) entry which is preliminary data.</text>
</comment>
<evidence type="ECO:0000313" key="3">
    <source>
        <dbReference type="Proteomes" id="UP000770785"/>
    </source>
</evidence>
<accession>A0ABX0X716</accession>
<sequence>MKYLALLFTFLLCTCVRAQEQRDTCVWELAPLKWVRDTNNLDGGYWLRWCPEPKRKDKREKEIPETSLVWQNILRNEH</sequence>
<keyword evidence="3" id="KW-1185">Reference proteome</keyword>
<reference evidence="2 3" key="1">
    <citation type="submission" date="2020-03" db="EMBL/GenBank/DDBJ databases">
        <title>Genomic Encyclopedia of Type Strains, Phase IV (KMG-IV): sequencing the most valuable type-strain genomes for metagenomic binning, comparative biology and taxonomic classification.</title>
        <authorList>
            <person name="Goeker M."/>
        </authorList>
    </citation>
    <scope>NUCLEOTIDE SEQUENCE [LARGE SCALE GENOMIC DNA]</scope>
    <source>
        <strain evidence="2 3">DSM 105096</strain>
    </source>
</reference>